<sequence>MTFVGRLGDRLLARLVPASRARAAQACALRNFWWYKCEFTYLKKCYRCSCTPIGHCD</sequence>
<evidence type="ECO:0000313" key="2">
    <source>
        <dbReference type="Proteomes" id="UP000548476"/>
    </source>
</evidence>
<organism evidence="1 2">
    <name type="scientific">Phytomonospora endophytica</name>
    <dbReference type="NCBI Taxonomy" id="714109"/>
    <lineage>
        <taxon>Bacteria</taxon>
        <taxon>Bacillati</taxon>
        <taxon>Actinomycetota</taxon>
        <taxon>Actinomycetes</taxon>
        <taxon>Micromonosporales</taxon>
        <taxon>Micromonosporaceae</taxon>
        <taxon>Phytomonospora</taxon>
    </lineage>
</organism>
<dbReference type="Proteomes" id="UP000548476">
    <property type="component" value="Unassembled WGS sequence"/>
</dbReference>
<keyword evidence="2" id="KW-1185">Reference proteome</keyword>
<name>A0A841G6A2_9ACTN</name>
<protein>
    <submittedName>
        <fullName evidence="1">Uncharacterized protein</fullName>
    </submittedName>
</protein>
<reference evidence="1 2" key="1">
    <citation type="submission" date="2020-08" db="EMBL/GenBank/DDBJ databases">
        <title>Genomic Encyclopedia of Type Strains, Phase IV (KMG-IV): sequencing the most valuable type-strain genomes for metagenomic binning, comparative biology and taxonomic classification.</title>
        <authorList>
            <person name="Goeker M."/>
        </authorList>
    </citation>
    <scope>NUCLEOTIDE SEQUENCE [LARGE SCALE GENOMIC DNA]</scope>
    <source>
        <strain evidence="1 2">YIM 65646</strain>
    </source>
</reference>
<gene>
    <name evidence="1" type="ORF">HNR73_007497</name>
</gene>
<comment type="caution">
    <text evidence="1">The sequence shown here is derived from an EMBL/GenBank/DDBJ whole genome shotgun (WGS) entry which is preliminary data.</text>
</comment>
<dbReference type="EMBL" id="JACHGT010000024">
    <property type="protein sequence ID" value="MBB6039600.1"/>
    <property type="molecule type" value="Genomic_DNA"/>
</dbReference>
<proteinExistence type="predicted"/>
<dbReference type="AlphaFoldDB" id="A0A841G6A2"/>
<evidence type="ECO:0000313" key="1">
    <source>
        <dbReference type="EMBL" id="MBB6039600.1"/>
    </source>
</evidence>
<dbReference type="RefSeq" id="WP_184792689.1">
    <property type="nucleotide sequence ID" value="NZ_BONT01000028.1"/>
</dbReference>
<accession>A0A841G6A2</accession>